<dbReference type="SMART" id="SM00239">
    <property type="entry name" value="C2"/>
    <property type="match status" value="1"/>
</dbReference>
<feature type="domain" description="C2" evidence="2">
    <location>
        <begin position="8"/>
        <end position="105"/>
    </location>
</feature>
<dbReference type="InterPro" id="IPR035892">
    <property type="entry name" value="C2_domain_sf"/>
</dbReference>
<name>A0A7T8HGX9_CALRO</name>
<evidence type="ECO:0000259" key="2">
    <source>
        <dbReference type="SMART" id="SM00239"/>
    </source>
</evidence>
<dbReference type="InterPro" id="IPR000008">
    <property type="entry name" value="C2_dom"/>
</dbReference>
<dbReference type="SUPFAM" id="SSF49562">
    <property type="entry name" value="C2 domain (Calcium/lipid-binding domain, CaLB)"/>
    <property type="match status" value="1"/>
</dbReference>
<keyword evidence="4" id="KW-1185">Reference proteome</keyword>
<sequence length="114" mass="13342">LQRPFALIMSLFIHSCTNLAMYGNQDIPVNSYVEIQESNGPFPIKTQVIEDDQHPSFEYGKILQFSQDWKEHFIDLFVKDISGHLFGTLRLTLKDLQRNPIHKRIKPLDKRYPA</sequence>
<evidence type="ECO:0000313" key="4">
    <source>
        <dbReference type="Proteomes" id="UP000595437"/>
    </source>
</evidence>
<keyword evidence="1" id="KW-0732">Signal</keyword>
<gene>
    <name evidence="3" type="ORF">FKW44_010673</name>
</gene>
<proteinExistence type="predicted"/>
<feature type="chain" id="PRO_5031119828" evidence="1">
    <location>
        <begin position="21"/>
        <end position="114"/>
    </location>
</feature>
<dbReference type="AlphaFoldDB" id="A0A7T8HGX9"/>
<dbReference type="OrthoDB" id="1029639at2759"/>
<accession>A0A7T8HGX9</accession>
<dbReference type="EMBL" id="CP045896">
    <property type="protein sequence ID" value="QQP49864.1"/>
    <property type="molecule type" value="Genomic_DNA"/>
</dbReference>
<evidence type="ECO:0000256" key="1">
    <source>
        <dbReference type="SAM" id="SignalP"/>
    </source>
</evidence>
<feature type="signal peptide" evidence="1">
    <location>
        <begin position="1"/>
        <end position="20"/>
    </location>
</feature>
<feature type="non-terminal residue" evidence="3">
    <location>
        <position position="1"/>
    </location>
</feature>
<organism evidence="3 4">
    <name type="scientific">Caligus rogercresseyi</name>
    <name type="common">Sea louse</name>
    <dbReference type="NCBI Taxonomy" id="217165"/>
    <lineage>
        <taxon>Eukaryota</taxon>
        <taxon>Metazoa</taxon>
        <taxon>Ecdysozoa</taxon>
        <taxon>Arthropoda</taxon>
        <taxon>Crustacea</taxon>
        <taxon>Multicrustacea</taxon>
        <taxon>Hexanauplia</taxon>
        <taxon>Copepoda</taxon>
        <taxon>Siphonostomatoida</taxon>
        <taxon>Caligidae</taxon>
        <taxon>Caligus</taxon>
    </lineage>
</organism>
<evidence type="ECO:0000313" key="3">
    <source>
        <dbReference type="EMBL" id="QQP49864.1"/>
    </source>
</evidence>
<dbReference type="Proteomes" id="UP000595437">
    <property type="component" value="Chromosome 7"/>
</dbReference>
<reference evidence="4" key="1">
    <citation type="submission" date="2021-01" db="EMBL/GenBank/DDBJ databases">
        <title>Caligus Genome Assembly.</title>
        <authorList>
            <person name="Gallardo-Escarate C."/>
        </authorList>
    </citation>
    <scope>NUCLEOTIDE SEQUENCE [LARGE SCALE GENOMIC DNA]</scope>
</reference>
<protein>
    <submittedName>
        <fullName evidence="3">Extended synaptotagminlike protein 2a</fullName>
    </submittedName>
</protein>